<name>A0A8D3B471_SCOMX</name>
<dbReference type="InterPro" id="IPR056621">
    <property type="entry name" value="FN3_IL27B_N"/>
</dbReference>
<dbReference type="Gene3D" id="2.60.40.10">
    <property type="entry name" value="Immunoglobulins"/>
    <property type="match status" value="2"/>
</dbReference>
<dbReference type="SMART" id="SM00060">
    <property type="entry name" value="FN3"/>
    <property type="match status" value="2"/>
</dbReference>
<dbReference type="CTD" id="10148"/>
<feature type="signal peptide" evidence="6">
    <location>
        <begin position="1"/>
        <end position="16"/>
    </location>
</feature>
<dbReference type="CDD" id="cd00063">
    <property type="entry name" value="FN3"/>
    <property type="match status" value="1"/>
</dbReference>
<dbReference type="InterPro" id="IPR003961">
    <property type="entry name" value="FN3_dom"/>
</dbReference>
<reference evidence="8" key="2">
    <citation type="submission" date="2025-08" db="UniProtKB">
        <authorList>
            <consortium name="Ensembl"/>
        </authorList>
    </citation>
    <scope>IDENTIFICATION</scope>
</reference>
<proteinExistence type="inferred from homology"/>
<feature type="region of interest" description="Disordered" evidence="5">
    <location>
        <begin position="71"/>
        <end position="99"/>
    </location>
</feature>
<dbReference type="GO" id="GO:0004896">
    <property type="term" value="F:cytokine receptor activity"/>
    <property type="evidence" value="ECO:0007669"/>
    <property type="project" value="InterPro"/>
</dbReference>
<dbReference type="InterPro" id="IPR036116">
    <property type="entry name" value="FN3_sf"/>
</dbReference>
<dbReference type="InterPro" id="IPR003530">
    <property type="entry name" value="Hematopoietin_rcpt_L_F3_CS"/>
</dbReference>
<feature type="chain" id="PRO_5034146111" evidence="6">
    <location>
        <begin position="17"/>
        <end position="247"/>
    </location>
</feature>
<evidence type="ECO:0000256" key="1">
    <source>
        <dbReference type="ARBA" id="ARBA00010890"/>
    </source>
</evidence>
<evidence type="ECO:0000256" key="5">
    <source>
        <dbReference type="SAM" id="MobiDB-lite"/>
    </source>
</evidence>
<evidence type="ECO:0000313" key="9">
    <source>
        <dbReference type="Proteomes" id="UP000694558"/>
    </source>
</evidence>
<dbReference type="PROSITE" id="PS01354">
    <property type="entry name" value="HEMATOPO_REC_L_F3"/>
    <property type="match status" value="1"/>
</dbReference>
<evidence type="ECO:0000259" key="7">
    <source>
        <dbReference type="PROSITE" id="PS50853"/>
    </source>
</evidence>
<accession>A0A8D3B471</accession>
<dbReference type="GeneTree" id="ENSGT00940000160050"/>
<evidence type="ECO:0000313" key="8">
    <source>
        <dbReference type="Ensembl" id="ENSSMAP00000028206.2"/>
    </source>
</evidence>
<dbReference type="RefSeq" id="XP_035465523.1">
    <property type="nucleotide sequence ID" value="XM_035609630.2"/>
</dbReference>
<feature type="domain" description="Fibronectin type-III" evidence="7">
    <location>
        <begin position="146"/>
        <end position="245"/>
    </location>
</feature>
<keyword evidence="4" id="KW-0325">Glycoprotein</keyword>
<dbReference type="PROSITE" id="PS50853">
    <property type="entry name" value="FN3"/>
    <property type="match status" value="1"/>
</dbReference>
<dbReference type="SUPFAM" id="SSF49265">
    <property type="entry name" value="Fibronectin type III"/>
    <property type="match status" value="2"/>
</dbReference>
<dbReference type="InterPro" id="IPR013783">
    <property type="entry name" value="Ig-like_fold"/>
</dbReference>
<feature type="compositionally biased region" description="Low complexity" evidence="5">
    <location>
        <begin position="81"/>
        <end position="99"/>
    </location>
</feature>
<evidence type="ECO:0000256" key="3">
    <source>
        <dbReference type="ARBA" id="ARBA00022737"/>
    </source>
</evidence>
<comment type="similarity">
    <text evidence="1">Belongs to the type I cytokine receptor family. Type 3 subfamily.</text>
</comment>
<dbReference type="Pfam" id="PF00041">
    <property type="entry name" value="fn3"/>
    <property type="match status" value="1"/>
</dbReference>
<gene>
    <name evidence="8" type="primary">ebi3</name>
</gene>
<evidence type="ECO:0000256" key="2">
    <source>
        <dbReference type="ARBA" id="ARBA00022729"/>
    </source>
</evidence>
<dbReference type="AlphaFoldDB" id="A0A8D3B471"/>
<dbReference type="Pfam" id="PF24031">
    <property type="entry name" value="FN3_IL27B_N"/>
    <property type="match status" value="1"/>
</dbReference>
<reference evidence="8" key="1">
    <citation type="submission" date="2023-05" db="EMBL/GenBank/DDBJ databases">
        <title>High-quality long-read genome of Scophthalmus maximus.</title>
        <authorList>
            <person name="Lien S."/>
            <person name="Martinez P."/>
        </authorList>
    </citation>
    <scope>NUCLEOTIDE SEQUENCE [LARGE SCALE GENOMIC DNA]</scope>
</reference>
<dbReference type="InterPro" id="IPR053073">
    <property type="entry name" value="IL11/IL27_subunit_beta"/>
</dbReference>
<evidence type="ECO:0000256" key="6">
    <source>
        <dbReference type="SAM" id="SignalP"/>
    </source>
</evidence>
<sequence length="247" mass="27226">MFGIVILLMCVLGGRALDLLRATDTPRNPPPAPRVHCWCASYPNVTLCSWAEPSPSPPVHYVATYSERHGQPDTKRCHLIPPSSSSSVSSSSSSSSSSPSAQLWQCQLSDLKLLTDYIINVTAVHSGGSSSYLSSFMLEDIVRPDPPADVRVSPHNGRDLLVEWSPPSTWNDLDIFPLKYQIMYQWEIRGIPKSVNLGPFESSKVELKGLSPGRTYLFRVCARELLGLGKFSSWSSPVNITIPRTKP</sequence>
<dbReference type="Ensembl" id="ENSSMAT00000028557.2">
    <property type="protein sequence ID" value="ENSSMAP00000028206.2"/>
    <property type="gene ID" value="ENSSMAG00000017254.2"/>
</dbReference>
<keyword evidence="3" id="KW-0677">Repeat</keyword>
<dbReference type="Proteomes" id="UP000694558">
    <property type="component" value="Chromosome 17"/>
</dbReference>
<organism evidence="8 9">
    <name type="scientific">Scophthalmus maximus</name>
    <name type="common">Turbot</name>
    <name type="synonym">Psetta maxima</name>
    <dbReference type="NCBI Taxonomy" id="52904"/>
    <lineage>
        <taxon>Eukaryota</taxon>
        <taxon>Metazoa</taxon>
        <taxon>Chordata</taxon>
        <taxon>Craniata</taxon>
        <taxon>Vertebrata</taxon>
        <taxon>Euteleostomi</taxon>
        <taxon>Actinopterygii</taxon>
        <taxon>Neopterygii</taxon>
        <taxon>Teleostei</taxon>
        <taxon>Neoteleostei</taxon>
        <taxon>Acanthomorphata</taxon>
        <taxon>Carangaria</taxon>
        <taxon>Pleuronectiformes</taxon>
        <taxon>Pleuronectoidei</taxon>
        <taxon>Scophthalmidae</taxon>
        <taxon>Scophthalmus</taxon>
    </lineage>
</organism>
<dbReference type="PANTHER" id="PTHR48483">
    <property type="entry name" value="INTERLEUKIN-27 SUBUNIT BETA"/>
    <property type="match status" value="1"/>
</dbReference>
<dbReference type="GeneID" id="118285793"/>
<keyword evidence="2 6" id="KW-0732">Signal</keyword>
<protein>
    <submittedName>
        <fullName evidence="8">Epstein-Barr virus induced 3</fullName>
    </submittedName>
</protein>
<dbReference type="PANTHER" id="PTHR48483:SF2">
    <property type="entry name" value="INTERLEUKIN-27 SUBUNIT BETA"/>
    <property type="match status" value="1"/>
</dbReference>
<dbReference type="GO" id="GO:0016020">
    <property type="term" value="C:membrane"/>
    <property type="evidence" value="ECO:0007669"/>
    <property type="project" value="InterPro"/>
</dbReference>
<evidence type="ECO:0000256" key="4">
    <source>
        <dbReference type="ARBA" id="ARBA00023180"/>
    </source>
</evidence>